<dbReference type="Gene3D" id="6.10.250.690">
    <property type="match status" value="1"/>
</dbReference>
<dbReference type="EMBL" id="BLLI01000025">
    <property type="protein sequence ID" value="GFH42471.1"/>
    <property type="molecule type" value="Genomic_DNA"/>
</dbReference>
<name>A0A6A0BDN1_9LACT</name>
<dbReference type="CDD" id="cd17574">
    <property type="entry name" value="REC_OmpR"/>
    <property type="match status" value="1"/>
</dbReference>
<dbReference type="Proteomes" id="UP000480303">
    <property type="component" value="Unassembled WGS sequence"/>
</dbReference>
<keyword evidence="4 7" id="KW-0238">DNA-binding</keyword>
<evidence type="ECO:0000256" key="6">
    <source>
        <dbReference type="PROSITE-ProRule" id="PRU00169"/>
    </source>
</evidence>
<dbReference type="GO" id="GO:0005829">
    <property type="term" value="C:cytosol"/>
    <property type="evidence" value="ECO:0007669"/>
    <property type="project" value="TreeGrafter"/>
</dbReference>
<feature type="domain" description="Response regulatory" evidence="8">
    <location>
        <begin position="3"/>
        <end position="115"/>
    </location>
</feature>
<evidence type="ECO:0000256" key="3">
    <source>
        <dbReference type="ARBA" id="ARBA00023015"/>
    </source>
</evidence>
<dbReference type="PANTHER" id="PTHR48111:SF2">
    <property type="entry name" value="RESPONSE REGULATOR SAER"/>
    <property type="match status" value="1"/>
</dbReference>
<dbReference type="Pfam" id="PF00486">
    <property type="entry name" value="Trans_reg_C"/>
    <property type="match status" value="1"/>
</dbReference>
<dbReference type="RefSeq" id="WP_172208544.1">
    <property type="nucleotide sequence ID" value="NZ_BLLI01000025.1"/>
</dbReference>
<dbReference type="AlphaFoldDB" id="A0A6A0BDN1"/>
<sequence>MANLLIVEDDLNICQLLELLLKNDHQLTIANSGAEALLLAEHSQFDLILLDLMLPGVTGESILTTIRKTSNVPIIITTAIDDKAKIVELLKNGADDYITKPFNIEELQARIDVQIRKATRALETTQTFTYKNMTLIPDNFELKIGDETLVIAHKEYQIMALLINNPSKIFTKETLYERVWHESYLGGENTLNVHLSSLRKKLKVADPHTDYIETVWGMGVRLAKGADT</sequence>
<dbReference type="InterPro" id="IPR011006">
    <property type="entry name" value="CheY-like_superfamily"/>
</dbReference>
<accession>A0A6A0BDN1</accession>
<dbReference type="SMART" id="SM00448">
    <property type="entry name" value="REC"/>
    <property type="match status" value="1"/>
</dbReference>
<dbReference type="InterPro" id="IPR001789">
    <property type="entry name" value="Sig_transdc_resp-reg_receiver"/>
</dbReference>
<evidence type="ECO:0000256" key="1">
    <source>
        <dbReference type="ARBA" id="ARBA00022553"/>
    </source>
</evidence>
<evidence type="ECO:0000256" key="7">
    <source>
        <dbReference type="PROSITE-ProRule" id="PRU01091"/>
    </source>
</evidence>
<dbReference type="SUPFAM" id="SSF52172">
    <property type="entry name" value="CheY-like"/>
    <property type="match status" value="1"/>
</dbReference>
<dbReference type="InterPro" id="IPR036388">
    <property type="entry name" value="WH-like_DNA-bd_sf"/>
</dbReference>
<dbReference type="Gene3D" id="1.10.10.10">
    <property type="entry name" value="Winged helix-like DNA-binding domain superfamily/Winged helix DNA-binding domain"/>
    <property type="match status" value="1"/>
</dbReference>
<dbReference type="PROSITE" id="PS51755">
    <property type="entry name" value="OMPR_PHOB"/>
    <property type="match status" value="1"/>
</dbReference>
<dbReference type="GO" id="GO:0032993">
    <property type="term" value="C:protein-DNA complex"/>
    <property type="evidence" value="ECO:0007669"/>
    <property type="project" value="TreeGrafter"/>
</dbReference>
<evidence type="ECO:0000256" key="2">
    <source>
        <dbReference type="ARBA" id="ARBA00023012"/>
    </source>
</evidence>
<dbReference type="GO" id="GO:0006355">
    <property type="term" value="P:regulation of DNA-templated transcription"/>
    <property type="evidence" value="ECO:0007669"/>
    <property type="project" value="InterPro"/>
</dbReference>
<evidence type="ECO:0000313" key="11">
    <source>
        <dbReference type="Proteomes" id="UP000480303"/>
    </source>
</evidence>
<evidence type="ECO:0000259" key="9">
    <source>
        <dbReference type="PROSITE" id="PS51755"/>
    </source>
</evidence>
<protein>
    <submittedName>
        <fullName evidence="10">DNA-binding response regulator</fullName>
    </submittedName>
</protein>
<feature type="DNA-binding region" description="OmpR/PhoB-type" evidence="7">
    <location>
        <begin position="125"/>
        <end position="224"/>
    </location>
</feature>
<dbReference type="InterPro" id="IPR001867">
    <property type="entry name" value="OmpR/PhoB-type_DNA-bd"/>
</dbReference>
<evidence type="ECO:0000256" key="4">
    <source>
        <dbReference type="ARBA" id="ARBA00023125"/>
    </source>
</evidence>
<feature type="domain" description="OmpR/PhoB-type" evidence="9">
    <location>
        <begin position="125"/>
        <end position="224"/>
    </location>
</feature>
<keyword evidence="1 6" id="KW-0597">Phosphoprotein</keyword>
<gene>
    <name evidence="10" type="ORF">Hs30E_10220</name>
</gene>
<keyword evidence="2" id="KW-0902">Two-component regulatory system</keyword>
<dbReference type="Gene3D" id="3.40.50.2300">
    <property type="match status" value="1"/>
</dbReference>
<dbReference type="Pfam" id="PF00072">
    <property type="entry name" value="Response_reg"/>
    <property type="match status" value="1"/>
</dbReference>
<feature type="modified residue" description="4-aspartylphosphate" evidence="6">
    <location>
        <position position="51"/>
    </location>
</feature>
<dbReference type="SMART" id="SM00862">
    <property type="entry name" value="Trans_reg_C"/>
    <property type="match status" value="1"/>
</dbReference>
<dbReference type="PANTHER" id="PTHR48111">
    <property type="entry name" value="REGULATOR OF RPOS"/>
    <property type="match status" value="1"/>
</dbReference>
<organism evidence="10 11">
    <name type="scientific">Pseudolactococcus hodotermopsidis</name>
    <dbReference type="NCBI Taxonomy" id="2709157"/>
    <lineage>
        <taxon>Bacteria</taxon>
        <taxon>Bacillati</taxon>
        <taxon>Bacillota</taxon>
        <taxon>Bacilli</taxon>
        <taxon>Lactobacillales</taxon>
        <taxon>Streptococcaceae</taxon>
        <taxon>Pseudolactococcus</taxon>
    </lineage>
</organism>
<dbReference type="PROSITE" id="PS50110">
    <property type="entry name" value="RESPONSE_REGULATORY"/>
    <property type="match status" value="1"/>
</dbReference>
<keyword evidence="5" id="KW-0804">Transcription</keyword>
<dbReference type="InterPro" id="IPR039420">
    <property type="entry name" value="WalR-like"/>
</dbReference>
<proteinExistence type="predicted"/>
<dbReference type="GO" id="GO:0000156">
    <property type="term" value="F:phosphorelay response regulator activity"/>
    <property type="evidence" value="ECO:0007669"/>
    <property type="project" value="TreeGrafter"/>
</dbReference>
<evidence type="ECO:0000259" key="8">
    <source>
        <dbReference type="PROSITE" id="PS50110"/>
    </source>
</evidence>
<dbReference type="GO" id="GO:0000976">
    <property type="term" value="F:transcription cis-regulatory region binding"/>
    <property type="evidence" value="ECO:0007669"/>
    <property type="project" value="TreeGrafter"/>
</dbReference>
<keyword evidence="11" id="KW-1185">Reference proteome</keyword>
<reference evidence="10 11" key="1">
    <citation type="submission" date="2020-02" db="EMBL/GenBank/DDBJ databases">
        <title>Draft genome sequence of Lactococcus sp. Hs30E4-3.</title>
        <authorList>
            <person name="Noda S."/>
            <person name="Yuki M."/>
            <person name="Ohkuma M."/>
        </authorList>
    </citation>
    <scope>NUCLEOTIDE SEQUENCE [LARGE SCALE GENOMIC DNA]</scope>
    <source>
        <strain evidence="10 11">Hs30E4-3</strain>
    </source>
</reference>
<evidence type="ECO:0000256" key="5">
    <source>
        <dbReference type="ARBA" id="ARBA00023163"/>
    </source>
</evidence>
<dbReference type="CDD" id="cd00383">
    <property type="entry name" value="trans_reg_C"/>
    <property type="match status" value="1"/>
</dbReference>
<evidence type="ECO:0000313" key="10">
    <source>
        <dbReference type="EMBL" id="GFH42471.1"/>
    </source>
</evidence>
<keyword evidence="3" id="KW-0805">Transcription regulation</keyword>
<comment type="caution">
    <text evidence="10">The sequence shown here is derived from an EMBL/GenBank/DDBJ whole genome shotgun (WGS) entry which is preliminary data.</text>
</comment>